<dbReference type="Proteomes" id="UP000485621">
    <property type="component" value="Unassembled WGS sequence"/>
</dbReference>
<name>A0A1V5ZL14_9BACT</name>
<proteinExistence type="predicted"/>
<dbReference type="EMBL" id="MWDB01000029">
    <property type="protein sequence ID" value="OQB40885.1"/>
    <property type="molecule type" value="Genomic_DNA"/>
</dbReference>
<comment type="caution">
    <text evidence="1">The sequence shown here is derived from an EMBL/GenBank/DDBJ whole genome shotgun (WGS) entry which is preliminary data.</text>
</comment>
<gene>
    <name evidence="1" type="ORF">BWY04_01149</name>
</gene>
<reference evidence="1" key="1">
    <citation type="submission" date="2017-02" db="EMBL/GenBank/DDBJ databases">
        <title>Delving into the versatile metabolic prowess of the omnipresent phylum Bacteroidetes.</title>
        <authorList>
            <person name="Nobu M.K."/>
            <person name="Mei R."/>
            <person name="Narihiro T."/>
            <person name="Kuroda K."/>
            <person name="Liu W.-T."/>
        </authorList>
    </citation>
    <scope>NUCLEOTIDE SEQUENCE</scope>
    <source>
        <strain evidence="1">ADurb.Bin160</strain>
    </source>
</reference>
<sequence>MKAKNCSKEEVVQKYLMTDDELEEKMKDKPSNSEEYKKFFTNEVKDHLAGFWGPRHEKFLAVGDRFNVWLAGGHSAVFMQNKWGLGSNNRFYGFSGRLLKNKN</sequence>
<organism evidence="1">
    <name type="scientific">candidate division CPR1 bacterium ADurb.Bin160</name>
    <dbReference type="NCBI Taxonomy" id="1852826"/>
    <lineage>
        <taxon>Bacteria</taxon>
        <taxon>candidate division CPR1</taxon>
    </lineage>
</organism>
<accession>A0A1V5ZL14</accession>
<protein>
    <submittedName>
        <fullName evidence="1">Uncharacterized protein</fullName>
    </submittedName>
</protein>
<evidence type="ECO:0000313" key="1">
    <source>
        <dbReference type="EMBL" id="OQB40885.1"/>
    </source>
</evidence>
<dbReference type="AlphaFoldDB" id="A0A1V5ZL14"/>